<dbReference type="RefSeq" id="XP_023102052.1">
    <property type="nucleotide sequence ID" value="XM_023246284.2"/>
</dbReference>
<dbReference type="Pfam" id="PF00096">
    <property type="entry name" value="zf-C2H2"/>
    <property type="match status" value="5"/>
</dbReference>
<keyword evidence="6" id="KW-0238">DNA-binding</keyword>
<feature type="region of interest" description="Disordered" evidence="11">
    <location>
        <begin position="243"/>
        <end position="272"/>
    </location>
</feature>
<keyword evidence="1" id="KW-0479">Metal-binding</keyword>
<evidence type="ECO:0000256" key="3">
    <source>
        <dbReference type="ARBA" id="ARBA00022771"/>
    </source>
</evidence>
<dbReference type="Pfam" id="PF02023">
    <property type="entry name" value="SCAN"/>
    <property type="match status" value="1"/>
</dbReference>
<dbReference type="Proteomes" id="UP000823872">
    <property type="component" value="Chromosome E3"/>
</dbReference>
<dbReference type="CDD" id="cd07936">
    <property type="entry name" value="SCAN"/>
    <property type="match status" value="1"/>
</dbReference>
<keyword evidence="16" id="KW-1185">Reference proteome</keyword>
<dbReference type="Ensembl" id="ENSFCTT00005020952.1">
    <property type="protein sequence ID" value="ENSFCTP00005013763.1"/>
    <property type="gene ID" value="ENSFCTG00005007534.1"/>
</dbReference>
<evidence type="ECO:0000256" key="2">
    <source>
        <dbReference type="ARBA" id="ARBA00022737"/>
    </source>
</evidence>
<dbReference type="PROSITE" id="PS50157">
    <property type="entry name" value="ZINC_FINGER_C2H2_2"/>
    <property type="match status" value="5"/>
</dbReference>
<comment type="subcellular location">
    <subcellularLocation>
        <location evidence="10">Nucleus</location>
    </subcellularLocation>
</comment>
<dbReference type="PROSITE" id="PS50805">
    <property type="entry name" value="KRAB"/>
    <property type="match status" value="1"/>
</dbReference>
<feature type="region of interest" description="Disordered" evidence="11">
    <location>
        <begin position="130"/>
        <end position="155"/>
    </location>
</feature>
<evidence type="ECO:0000256" key="5">
    <source>
        <dbReference type="ARBA" id="ARBA00023015"/>
    </source>
</evidence>
<evidence type="ECO:0000313" key="15">
    <source>
        <dbReference type="Ensembl" id="ENSFCTP00005013763.1"/>
    </source>
</evidence>
<evidence type="ECO:0000256" key="8">
    <source>
        <dbReference type="ARBA" id="ARBA00023242"/>
    </source>
</evidence>
<feature type="domain" description="C2H2-type" evidence="12">
    <location>
        <begin position="424"/>
        <end position="451"/>
    </location>
</feature>
<dbReference type="Gene3D" id="1.10.4020.10">
    <property type="entry name" value="DNA breaking-rejoining enzymes"/>
    <property type="match status" value="1"/>
</dbReference>
<evidence type="ECO:0000256" key="6">
    <source>
        <dbReference type="ARBA" id="ARBA00023125"/>
    </source>
</evidence>
<proteinExistence type="predicted"/>
<dbReference type="InterPro" id="IPR036236">
    <property type="entry name" value="Znf_C2H2_sf"/>
</dbReference>
<evidence type="ECO:0000259" key="14">
    <source>
        <dbReference type="PROSITE" id="PS50805"/>
    </source>
</evidence>
<sequence length="482" mass="53142">MAAPPEPQDEAPGEGEGLLIVKVEDSSWEQDSAPQEDSRDSEACRQRFRHFCYRDVGGPHEAFSQLWELCCRWLRPELHTKEQILELLVLEQFLSVLPGGVQDWVRERCPGSGEEAVALVEVLQKQPAKAWPQEVPSEEVEPEATVQGPPAKGLPVKVGARSWPPVLWEQHSHGAQLPALKEGSSGENTGTSFASDVHGPVTFGDVPFYFSREEWGSLDPAQRDLFWDIKRENSRNVALALVPEPSGTEEAAPSRLAGLGPESQSEQSRLEEAATALQGRAGGGGGRGGDVTVSWSPEEAETWRGEARPGAPLGRAAGARRGRPPTRRRQFRDLAAEKPHSCGQCGKRFRWGSDLARHQRTHTGEKPHKCQECEKSFRSSSDLVRHQGVHTGQKPFSCAQCGKSFSRSAYLADHQRIHTGEKPFGCSDCGKSFSLRSYLLDHRRVHTGERPFGCGECDKSFKQRAHLIAHQSLHAKMAQPVG</sequence>
<keyword evidence="5" id="KW-0805">Transcription regulation</keyword>
<reference evidence="15 16" key="1">
    <citation type="submission" date="2021-02" db="EMBL/GenBank/DDBJ databases">
        <title>Safari Cat Assemblies.</title>
        <authorList>
            <person name="Bredemeyer K.R."/>
            <person name="Murphy W.J."/>
        </authorList>
    </citation>
    <scope>NUCLEOTIDE SEQUENCE [LARGE SCALE GENOMIC DNA]</scope>
</reference>
<dbReference type="GeneTree" id="ENSGT00940000156663"/>
<feature type="region of interest" description="Disordered" evidence="11">
    <location>
        <begin position="297"/>
        <end position="328"/>
    </location>
</feature>
<evidence type="ECO:0000256" key="9">
    <source>
        <dbReference type="PROSITE-ProRule" id="PRU00042"/>
    </source>
</evidence>
<accession>A0ABI7WU13</accession>
<gene>
    <name evidence="15" type="primary">ZNF213</name>
</gene>
<evidence type="ECO:0000256" key="11">
    <source>
        <dbReference type="SAM" id="MobiDB-lite"/>
    </source>
</evidence>
<feature type="domain" description="C2H2-type" evidence="12">
    <location>
        <begin position="452"/>
        <end position="479"/>
    </location>
</feature>
<evidence type="ECO:0008006" key="17">
    <source>
        <dbReference type="Google" id="ProtNLM"/>
    </source>
</evidence>
<reference evidence="15" key="3">
    <citation type="submission" date="2025-09" db="UniProtKB">
        <authorList>
            <consortium name="Ensembl"/>
        </authorList>
    </citation>
    <scope>IDENTIFICATION</scope>
    <source>
        <strain evidence="15">breed Abyssinian</strain>
    </source>
</reference>
<keyword evidence="2" id="KW-0677">Repeat</keyword>
<dbReference type="PANTHER" id="PTHR14003">
    <property type="entry name" value="TRANSCRIPTIONAL REPRESSOR PROTEIN YY"/>
    <property type="match status" value="1"/>
</dbReference>
<keyword evidence="8 10" id="KW-0539">Nucleus</keyword>
<feature type="domain" description="C2H2-type" evidence="12">
    <location>
        <begin position="396"/>
        <end position="423"/>
    </location>
</feature>
<evidence type="ECO:0000313" key="16">
    <source>
        <dbReference type="Proteomes" id="UP000823872"/>
    </source>
</evidence>
<organism evidence="15 16">
    <name type="scientific">Felis catus</name>
    <name type="common">Cat</name>
    <name type="synonym">Felis silvestris catus</name>
    <dbReference type="NCBI Taxonomy" id="9685"/>
    <lineage>
        <taxon>Eukaryota</taxon>
        <taxon>Metazoa</taxon>
        <taxon>Chordata</taxon>
        <taxon>Craniata</taxon>
        <taxon>Vertebrata</taxon>
        <taxon>Euteleostomi</taxon>
        <taxon>Mammalia</taxon>
        <taxon>Eutheria</taxon>
        <taxon>Laurasiatheria</taxon>
        <taxon>Carnivora</taxon>
        <taxon>Feliformia</taxon>
        <taxon>Felidae</taxon>
        <taxon>Felinae</taxon>
        <taxon>Felis</taxon>
    </lineage>
</organism>
<evidence type="ECO:0000256" key="10">
    <source>
        <dbReference type="PROSITE-ProRule" id="PRU00187"/>
    </source>
</evidence>
<dbReference type="SMART" id="SM00431">
    <property type="entry name" value="SCAN"/>
    <property type="match status" value="1"/>
</dbReference>
<keyword evidence="4" id="KW-0862">Zinc</keyword>
<dbReference type="Gene3D" id="3.30.160.60">
    <property type="entry name" value="Classic Zinc Finger"/>
    <property type="match status" value="5"/>
</dbReference>
<protein>
    <recommendedName>
        <fullName evidence="17">Zinc finger protein 213</fullName>
    </recommendedName>
</protein>
<dbReference type="Gene3D" id="6.10.140.140">
    <property type="match status" value="1"/>
</dbReference>
<keyword evidence="7" id="KW-0804">Transcription</keyword>
<dbReference type="InterPro" id="IPR003309">
    <property type="entry name" value="SCAN_dom"/>
</dbReference>
<reference evidence="15" key="2">
    <citation type="submission" date="2025-08" db="UniProtKB">
        <authorList>
            <consortium name="Ensembl"/>
        </authorList>
    </citation>
    <scope>IDENTIFICATION</scope>
    <source>
        <strain evidence="15">breed Abyssinian</strain>
    </source>
</reference>
<evidence type="ECO:0000259" key="13">
    <source>
        <dbReference type="PROSITE" id="PS50804"/>
    </source>
</evidence>
<feature type="domain" description="C2H2-type" evidence="12">
    <location>
        <begin position="340"/>
        <end position="367"/>
    </location>
</feature>
<name>A0ABI7WU13_FELCA</name>
<evidence type="ECO:0000256" key="4">
    <source>
        <dbReference type="ARBA" id="ARBA00022833"/>
    </source>
</evidence>
<dbReference type="Pfam" id="PF01352">
    <property type="entry name" value="KRAB"/>
    <property type="match status" value="1"/>
</dbReference>
<feature type="compositionally biased region" description="Basic residues" evidence="11">
    <location>
        <begin position="318"/>
        <end position="328"/>
    </location>
</feature>
<dbReference type="CDD" id="cd07765">
    <property type="entry name" value="KRAB_A-box"/>
    <property type="match status" value="1"/>
</dbReference>
<dbReference type="SUPFAM" id="SSF57667">
    <property type="entry name" value="beta-beta-alpha zinc fingers"/>
    <property type="match status" value="3"/>
</dbReference>
<evidence type="ECO:0000256" key="1">
    <source>
        <dbReference type="ARBA" id="ARBA00022723"/>
    </source>
</evidence>
<dbReference type="PROSITE" id="PS50804">
    <property type="entry name" value="SCAN_BOX"/>
    <property type="match status" value="1"/>
</dbReference>
<dbReference type="SMART" id="SM00355">
    <property type="entry name" value="ZnF_C2H2"/>
    <property type="match status" value="5"/>
</dbReference>
<dbReference type="RefSeq" id="XP_023102051.1">
    <property type="nucleotide sequence ID" value="XM_023246283.2"/>
</dbReference>
<dbReference type="InterPro" id="IPR013087">
    <property type="entry name" value="Znf_C2H2_type"/>
</dbReference>
<dbReference type="InterPro" id="IPR036051">
    <property type="entry name" value="KRAB_dom_sf"/>
</dbReference>
<feature type="domain" description="SCAN box" evidence="13">
    <location>
        <begin position="45"/>
        <end position="126"/>
    </location>
</feature>
<dbReference type="PROSITE" id="PS00028">
    <property type="entry name" value="ZINC_FINGER_C2H2_1"/>
    <property type="match status" value="5"/>
</dbReference>
<dbReference type="SUPFAM" id="SSF109640">
    <property type="entry name" value="KRAB domain (Kruppel-associated box)"/>
    <property type="match status" value="1"/>
</dbReference>
<dbReference type="GeneID" id="101098185"/>
<dbReference type="InterPro" id="IPR038269">
    <property type="entry name" value="SCAN_sf"/>
</dbReference>
<feature type="domain" description="KRAB" evidence="14">
    <location>
        <begin position="201"/>
        <end position="278"/>
    </location>
</feature>
<feature type="domain" description="C2H2-type" evidence="12">
    <location>
        <begin position="368"/>
        <end position="395"/>
    </location>
</feature>
<dbReference type="SUPFAM" id="SSF47353">
    <property type="entry name" value="Retrovirus capsid dimerization domain-like"/>
    <property type="match status" value="1"/>
</dbReference>
<evidence type="ECO:0000256" key="7">
    <source>
        <dbReference type="ARBA" id="ARBA00023163"/>
    </source>
</evidence>
<dbReference type="InterPro" id="IPR001909">
    <property type="entry name" value="KRAB"/>
</dbReference>
<dbReference type="SMART" id="SM00349">
    <property type="entry name" value="KRAB"/>
    <property type="match status" value="1"/>
</dbReference>
<dbReference type="PANTHER" id="PTHR14003:SF23">
    <property type="entry name" value="ZINC FINGER PROTEIN 143"/>
    <property type="match status" value="1"/>
</dbReference>
<feature type="compositionally biased region" description="Low complexity" evidence="11">
    <location>
        <begin position="308"/>
        <end position="317"/>
    </location>
</feature>
<keyword evidence="3 9" id="KW-0863">Zinc-finger</keyword>
<evidence type="ECO:0000259" key="12">
    <source>
        <dbReference type="PROSITE" id="PS50157"/>
    </source>
</evidence>